<dbReference type="Proteomes" id="UP001144280">
    <property type="component" value="Unassembled WGS sequence"/>
</dbReference>
<comment type="caution">
    <text evidence="2">The sequence shown here is derived from an EMBL/GenBank/DDBJ whole genome shotgun (WGS) entry which is preliminary data.</text>
</comment>
<evidence type="ECO:0000256" key="1">
    <source>
        <dbReference type="SAM" id="MobiDB-lite"/>
    </source>
</evidence>
<gene>
    <name evidence="2" type="ORF">Pa4123_26310</name>
</gene>
<evidence type="ECO:0000313" key="2">
    <source>
        <dbReference type="EMBL" id="GLH97356.1"/>
    </source>
</evidence>
<reference evidence="2" key="1">
    <citation type="submission" date="2022-12" db="EMBL/GenBank/DDBJ databases">
        <title>New Phytohabitans aurantiacus sp. RD004123 nov., an actinomycete isolated from soil.</title>
        <authorList>
            <person name="Triningsih D.W."/>
            <person name="Harunari E."/>
            <person name="Igarashi Y."/>
        </authorList>
    </citation>
    <scope>NUCLEOTIDE SEQUENCE</scope>
    <source>
        <strain evidence="2">RD004123</strain>
    </source>
</reference>
<organism evidence="2 3">
    <name type="scientific">Phytohabitans aurantiacus</name>
    <dbReference type="NCBI Taxonomy" id="3016789"/>
    <lineage>
        <taxon>Bacteria</taxon>
        <taxon>Bacillati</taxon>
        <taxon>Actinomycetota</taxon>
        <taxon>Actinomycetes</taxon>
        <taxon>Micromonosporales</taxon>
        <taxon>Micromonosporaceae</taxon>
    </lineage>
</organism>
<feature type="region of interest" description="Disordered" evidence="1">
    <location>
        <begin position="561"/>
        <end position="597"/>
    </location>
</feature>
<name>A0ABQ5QUM7_9ACTN</name>
<protein>
    <recommendedName>
        <fullName evidence="4">Phage portal protein</fullName>
    </recommendedName>
</protein>
<evidence type="ECO:0000313" key="3">
    <source>
        <dbReference type="Proteomes" id="UP001144280"/>
    </source>
</evidence>
<proteinExistence type="predicted"/>
<feature type="compositionally biased region" description="Acidic residues" evidence="1">
    <location>
        <begin position="583"/>
        <end position="597"/>
    </location>
</feature>
<keyword evidence="3" id="KW-1185">Reference proteome</keyword>
<dbReference type="RefSeq" id="WP_281895162.1">
    <property type="nucleotide sequence ID" value="NZ_BSDI01000010.1"/>
</dbReference>
<evidence type="ECO:0008006" key="4">
    <source>
        <dbReference type="Google" id="ProtNLM"/>
    </source>
</evidence>
<accession>A0ABQ5QUM7</accession>
<sequence>MPASSKIKRVVLCIVCLLSQEATPRPVEHTLLPTTSTTVTGSGTGMPDHLIWKGGQAVMPMPTEGAWPPPAYVPAYASYRDWDAWYVGNTDRLRDVYNGRGLTSNSLPPSQRVRASQYAGGLVGTLSRWLWGAPPPQGQRDGRLHCPLPADLARTASNLIFSEPPKLTADDVEVQTRLDQLVDDGLNATLLHAAEANSVFGDVYLRPVIDRDIYPDRAFPDVVHADGALPTIRWGHLIEVTFWSTILQEGQTVLRLLEHHDVVGDPGTTRVGRITYALYEGSPTHLGRAVPYTEHPATAYLADLVDAEGSQPTGLDRLDVVRIPNAGPQRLWRTAAGLKHLGQSDFDGNEQWFDSVDEGWTLWMQELRLARARILVPDYMLQSKGPGQGAVFDAERAVFTALNALPDDKGGGSPITMTDFPIRHVEHKATIDALVEVALRHAGLSSQTLGEEGEVAVTATEVQARERQSFTTRGNRITGAWRPGIAKYLELHLAVERAAFRRGPEPILPNVEFGDSVSEAPETVARTLQLLHAAEAISVETKVRTLHPDWDDTQVKQEVDRIKGDQPAPIEVGGALGALAGNDPDEPTGEEAPPGEE</sequence>
<dbReference type="EMBL" id="BSDI01000010">
    <property type="protein sequence ID" value="GLH97356.1"/>
    <property type="molecule type" value="Genomic_DNA"/>
</dbReference>